<dbReference type="PROSITE" id="PS50893">
    <property type="entry name" value="ABC_TRANSPORTER_2"/>
    <property type="match status" value="1"/>
</dbReference>
<evidence type="ECO:0000313" key="5">
    <source>
        <dbReference type="Proteomes" id="UP001139031"/>
    </source>
</evidence>
<accession>A0ABS7TKL5</accession>
<keyword evidence="1" id="KW-0547">Nucleotide-binding</keyword>
<dbReference type="GO" id="GO:0005524">
    <property type="term" value="F:ATP binding"/>
    <property type="evidence" value="ECO:0007669"/>
    <property type="project" value="UniProtKB-KW"/>
</dbReference>
<organism evidence="4 5">
    <name type="scientific">Nannocystis pusilla</name>
    <dbReference type="NCBI Taxonomy" id="889268"/>
    <lineage>
        <taxon>Bacteria</taxon>
        <taxon>Pseudomonadati</taxon>
        <taxon>Myxococcota</taxon>
        <taxon>Polyangia</taxon>
        <taxon>Nannocystales</taxon>
        <taxon>Nannocystaceae</taxon>
        <taxon>Nannocystis</taxon>
    </lineage>
</organism>
<reference evidence="4" key="1">
    <citation type="submission" date="2021-08" db="EMBL/GenBank/DDBJ databases">
        <authorList>
            <person name="Stevens D.C."/>
        </authorList>
    </citation>
    <scope>NUCLEOTIDE SEQUENCE</scope>
    <source>
        <strain evidence="4">DSM 53165</strain>
    </source>
</reference>
<dbReference type="InterPro" id="IPR017871">
    <property type="entry name" value="ABC_transporter-like_CS"/>
</dbReference>
<evidence type="ECO:0000256" key="1">
    <source>
        <dbReference type="ARBA" id="ARBA00022741"/>
    </source>
</evidence>
<protein>
    <submittedName>
        <fullName evidence="4">ABC transporter ATP-binding protein</fullName>
    </submittedName>
</protein>
<dbReference type="RefSeq" id="WP_224190505.1">
    <property type="nucleotide sequence ID" value="NZ_JAIRAU010000001.1"/>
</dbReference>
<gene>
    <name evidence="4" type="ORF">K7C98_05685</name>
</gene>
<dbReference type="SMART" id="SM00382">
    <property type="entry name" value="AAA"/>
    <property type="match status" value="1"/>
</dbReference>
<dbReference type="PROSITE" id="PS00211">
    <property type="entry name" value="ABC_TRANSPORTER_1"/>
    <property type="match status" value="1"/>
</dbReference>
<comment type="caution">
    <text evidence="4">The sequence shown here is derived from an EMBL/GenBank/DDBJ whole genome shotgun (WGS) entry which is preliminary data.</text>
</comment>
<dbReference type="PANTHER" id="PTHR43038">
    <property type="entry name" value="ATP-BINDING CASSETTE, SUB-FAMILY H, MEMBER 1"/>
    <property type="match status" value="1"/>
</dbReference>
<dbReference type="Gene3D" id="3.40.50.300">
    <property type="entry name" value="P-loop containing nucleotide triphosphate hydrolases"/>
    <property type="match status" value="1"/>
</dbReference>
<dbReference type="InterPro" id="IPR003593">
    <property type="entry name" value="AAA+_ATPase"/>
</dbReference>
<evidence type="ECO:0000256" key="2">
    <source>
        <dbReference type="ARBA" id="ARBA00022840"/>
    </source>
</evidence>
<feature type="domain" description="ABC transporter" evidence="3">
    <location>
        <begin position="9"/>
        <end position="238"/>
    </location>
</feature>
<dbReference type="PANTHER" id="PTHR43038:SF3">
    <property type="entry name" value="ABC TRANSPORTER G FAMILY MEMBER 20 ISOFORM X1"/>
    <property type="match status" value="1"/>
</dbReference>
<dbReference type="EMBL" id="JAIRAU010000001">
    <property type="protein sequence ID" value="MBZ5708738.1"/>
    <property type="molecule type" value="Genomic_DNA"/>
</dbReference>
<dbReference type="CDD" id="cd03230">
    <property type="entry name" value="ABC_DR_subfamily_A"/>
    <property type="match status" value="1"/>
</dbReference>
<sequence length="313" mass="34212">MFPADELVVDARHLSRRFGSFVAVRDVSLQVRRGEIFGVLGPNGAGKSTALRMLCGVLDPTGGQAIVVGHDVARQPERVKAKIGYMTQSFSLYADLTVAENIRFYASLYGLEGATRRRRIDVVMHQSELAPRAGQLAAELSGGWKQRLALACATIHAPPLLFLDEPTAGVDPLSRREFWERIHELAAAGTTIVVTTHYMDEAERCHRLAFIFRGEVFDSGRPGDIVERAGLAIAEFEVDDVEQATALLQSLPGVEECAHYGHVLRLAVHGGPDVLAGARDHLARAGLAVRDARQARATVEDAFVAMVRRERRA</sequence>
<keyword evidence="5" id="KW-1185">Reference proteome</keyword>
<name>A0ABS7TKL5_9BACT</name>
<keyword evidence="2 4" id="KW-0067">ATP-binding</keyword>
<evidence type="ECO:0000313" key="4">
    <source>
        <dbReference type="EMBL" id="MBZ5708738.1"/>
    </source>
</evidence>
<dbReference type="SUPFAM" id="SSF52540">
    <property type="entry name" value="P-loop containing nucleoside triphosphate hydrolases"/>
    <property type="match status" value="1"/>
</dbReference>
<dbReference type="InterPro" id="IPR003439">
    <property type="entry name" value="ABC_transporter-like_ATP-bd"/>
</dbReference>
<dbReference type="Pfam" id="PF00005">
    <property type="entry name" value="ABC_tran"/>
    <property type="match status" value="1"/>
</dbReference>
<dbReference type="InterPro" id="IPR027417">
    <property type="entry name" value="P-loop_NTPase"/>
</dbReference>
<proteinExistence type="predicted"/>
<dbReference type="Proteomes" id="UP001139031">
    <property type="component" value="Unassembled WGS sequence"/>
</dbReference>
<evidence type="ECO:0000259" key="3">
    <source>
        <dbReference type="PROSITE" id="PS50893"/>
    </source>
</evidence>